<accession>A0A2U3L1Y9</accession>
<organism evidence="2 3">
    <name type="scientific">Candidatus Sulfotelmatobacter kueseliae</name>
    <dbReference type="NCBI Taxonomy" id="2042962"/>
    <lineage>
        <taxon>Bacteria</taxon>
        <taxon>Pseudomonadati</taxon>
        <taxon>Acidobacteriota</taxon>
        <taxon>Terriglobia</taxon>
        <taxon>Terriglobales</taxon>
        <taxon>Candidatus Korobacteraceae</taxon>
        <taxon>Candidatus Sulfotelmatobacter</taxon>
    </lineage>
</organism>
<dbReference type="InterPro" id="IPR006342">
    <property type="entry name" value="FkbM_mtfrase"/>
</dbReference>
<proteinExistence type="predicted"/>
<protein>
    <recommendedName>
        <fullName evidence="1">Methyltransferase FkbM domain-containing protein</fullName>
    </recommendedName>
</protein>
<dbReference type="OrthoDB" id="5329963at2"/>
<dbReference type="Pfam" id="PF05050">
    <property type="entry name" value="Methyltransf_21"/>
    <property type="match status" value="1"/>
</dbReference>
<reference evidence="3" key="1">
    <citation type="submission" date="2018-02" db="EMBL/GenBank/DDBJ databases">
        <authorList>
            <person name="Hausmann B."/>
        </authorList>
    </citation>
    <scope>NUCLEOTIDE SEQUENCE [LARGE SCALE GENOMIC DNA]</scope>
    <source>
        <strain evidence="3">Peat soil MAG SbA1</strain>
    </source>
</reference>
<evidence type="ECO:0000313" key="3">
    <source>
        <dbReference type="Proteomes" id="UP000238701"/>
    </source>
</evidence>
<dbReference type="PANTHER" id="PTHR34203">
    <property type="entry name" value="METHYLTRANSFERASE, FKBM FAMILY PROTEIN"/>
    <property type="match status" value="1"/>
</dbReference>
<dbReference type="Gene3D" id="3.40.50.150">
    <property type="entry name" value="Vaccinia Virus protein VP39"/>
    <property type="match status" value="1"/>
</dbReference>
<sequence>MTASFRQQVVLGMKRALYGRRGEPYRIEGQTLRYLPGTRPVRLRYSNSQDPVSRYDALQVAWLTSHLREGDTAIDIGACFGAYTILMAAKCGQRGRVVAFEPDPYAREVLEKNLSLNPGIRRPLIESSACFDTIGEAVLFSAGGNTQSSLARSAVRLSATQKAEEIRVSLVTLDAYFLVHSLPEPSCIKIDAEGAEIRILRGAKQLLLTNAAFLCELHPYAWPEFGNTLTELKDLMASVGRYVRFLDQNAEIGEQAAYGTVLLTPNR</sequence>
<dbReference type="NCBIfam" id="TIGR01444">
    <property type="entry name" value="fkbM_fam"/>
    <property type="match status" value="1"/>
</dbReference>
<dbReference type="InterPro" id="IPR029063">
    <property type="entry name" value="SAM-dependent_MTases_sf"/>
</dbReference>
<evidence type="ECO:0000259" key="1">
    <source>
        <dbReference type="Pfam" id="PF05050"/>
    </source>
</evidence>
<name>A0A2U3L1Y9_9BACT</name>
<dbReference type="AlphaFoldDB" id="A0A2U3L1Y9"/>
<dbReference type="PANTHER" id="PTHR34203:SF15">
    <property type="entry name" value="SLL1173 PROTEIN"/>
    <property type="match status" value="1"/>
</dbReference>
<dbReference type="SUPFAM" id="SSF53335">
    <property type="entry name" value="S-adenosyl-L-methionine-dependent methyltransferases"/>
    <property type="match status" value="1"/>
</dbReference>
<feature type="domain" description="Methyltransferase FkbM" evidence="1">
    <location>
        <begin position="75"/>
        <end position="236"/>
    </location>
</feature>
<dbReference type="EMBL" id="OMOD01000157">
    <property type="protein sequence ID" value="SPF45877.1"/>
    <property type="molecule type" value="Genomic_DNA"/>
</dbReference>
<dbReference type="InterPro" id="IPR052514">
    <property type="entry name" value="SAM-dependent_MTase"/>
</dbReference>
<evidence type="ECO:0000313" key="2">
    <source>
        <dbReference type="EMBL" id="SPF45877.1"/>
    </source>
</evidence>
<dbReference type="Proteomes" id="UP000238701">
    <property type="component" value="Unassembled WGS sequence"/>
</dbReference>
<gene>
    <name evidence="2" type="ORF">SBA1_610007</name>
</gene>